<protein>
    <submittedName>
        <fullName evidence="3">3-hydroxybutyrate dehydrogenase</fullName>
    </submittedName>
</protein>
<dbReference type="EMBL" id="BLJN01000001">
    <property type="protein sequence ID" value="GFE78230.1"/>
    <property type="molecule type" value="Genomic_DNA"/>
</dbReference>
<keyword evidence="4" id="KW-1185">Reference proteome</keyword>
<dbReference type="PRINTS" id="PR00081">
    <property type="entry name" value="GDHRDH"/>
</dbReference>
<evidence type="ECO:0000313" key="4">
    <source>
        <dbReference type="Proteomes" id="UP000445000"/>
    </source>
</evidence>
<comment type="caution">
    <text evidence="3">The sequence shown here is derived from an EMBL/GenBank/DDBJ whole genome shotgun (WGS) entry which is preliminary data.</text>
</comment>
<dbReference type="AlphaFoldDB" id="A0A829Y4T6"/>
<reference evidence="4" key="1">
    <citation type="submission" date="2020-01" db="EMBL/GenBank/DDBJ databases">
        <title>'Steroidobacter agaridevorans' sp. nov., agar-degrading bacteria isolated from rhizosphere soils.</title>
        <authorList>
            <person name="Ikenaga M."/>
            <person name="Kataoka M."/>
            <person name="Murouchi A."/>
            <person name="Katsuragi S."/>
            <person name="Sakai M."/>
        </authorList>
    </citation>
    <scope>NUCLEOTIDE SEQUENCE [LARGE SCALE GENOMIC DNA]</scope>
    <source>
        <strain evidence="4">YU21-B</strain>
    </source>
</reference>
<dbReference type="Pfam" id="PF00106">
    <property type="entry name" value="adh_short"/>
    <property type="match status" value="1"/>
</dbReference>
<sequence>MASTHRILITGAASGIGLALTEHFSALGHEVIACDLQPGALDSLQKSLPRIRTLAFDLSDAKQIDAAFASLGDDTPDILINNAGLQFVSPLEEFPPEKWQLLIAVMLTGTALLTRAVLPSMRKRNYGRVVNIGSIHALIASPFKSAYVAAKHGLVGFSKAIALETSDADITINTVCPGYVKTPLVDAQIASLAKTHHMTEQQVIEEIMLKPMPKGEFITTEELVGCVEFLLSPSARNITGQCLVLDGGWTAQ</sequence>
<gene>
    <name evidence="3" type="primary">hbdH1</name>
    <name evidence="3" type="ORF">GCM10011487_02300</name>
</gene>
<dbReference type="FunFam" id="3.40.50.720:FF:000084">
    <property type="entry name" value="Short-chain dehydrogenase reductase"/>
    <property type="match status" value="1"/>
</dbReference>
<evidence type="ECO:0000313" key="3">
    <source>
        <dbReference type="EMBL" id="GFE78230.1"/>
    </source>
</evidence>
<dbReference type="RefSeq" id="WP_161810157.1">
    <property type="nucleotide sequence ID" value="NZ_BLJN01000001.1"/>
</dbReference>
<evidence type="ECO:0000256" key="1">
    <source>
        <dbReference type="ARBA" id="ARBA00006484"/>
    </source>
</evidence>
<dbReference type="PRINTS" id="PR00080">
    <property type="entry name" value="SDRFAMILY"/>
</dbReference>
<dbReference type="NCBIfam" id="TIGR01963">
    <property type="entry name" value="PHB_DH"/>
    <property type="match status" value="1"/>
</dbReference>
<dbReference type="GO" id="GO:0003858">
    <property type="term" value="F:3-hydroxybutyrate dehydrogenase activity"/>
    <property type="evidence" value="ECO:0007669"/>
    <property type="project" value="InterPro"/>
</dbReference>
<dbReference type="InterPro" id="IPR002347">
    <property type="entry name" value="SDR_fam"/>
</dbReference>
<proteinExistence type="inferred from homology"/>
<dbReference type="GO" id="GO:0032787">
    <property type="term" value="P:monocarboxylic acid metabolic process"/>
    <property type="evidence" value="ECO:0007669"/>
    <property type="project" value="UniProtKB-ARBA"/>
</dbReference>
<comment type="similarity">
    <text evidence="1 2">Belongs to the short-chain dehydrogenases/reductases (SDR) family.</text>
</comment>
<name>A0A829Y4T6_9GAMM</name>
<dbReference type="NCBIfam" id="NF009093">
    <property type="entry name" value="PRK12429.1"/>
    <property type="match status" value="1"/>
</dbReference>
<organism evidence="3 4">
    <name type="scientific">Steroidobacter agaridevorans</name>
    <dbReference type="NCBI Taxonomy" id="2695856"/>
    <lineage>
        <taxon>Bacteria</taxon>
        <taxon>Pseudomonadati</taxon>
        <taxon>Pseudomonadota</taxon>
        <taxon>Gammaproteobacteria</taxon>
        <taxon>Steroidobacterales</taxon>
        <taxon>Steroidobacteraceae</taxon>
        <taxon>Steroidobacter</taxon>
    </lineage>
</organism>
<dbReference type="SUPFAM" id="SSF51735">
    <property type="entry name" value="NAD(P)-binding Rossmann-fold domains"/>
    <property type="match status" value="1"/>
</dbReference>
<dbReference type="PANTHER" id="PTHR42879">
    <property type="entry name" value="3-OXOACYL-(ACYL-CARRIER-PROTEIN) REDUCTASE"/>
    <property type="match status" value="1"/>
</dbReference>
<dbReference type="InterPro" id="IPR020904">
    <property type="entry name" value="Sc_DH/Rdtase_CS"/>
</dbReference>
<dbReference type="Gene3D" id="3.40.50.720">
    <property type="entry name" value="NAD(P)-binding Rossmann-like Domain"/>
    <property type="match status" value="1"/>
</dbReference>
<evidence type="ECO:0000256" key="2">
    <source>
        <dbReference type="RuleBase" id="RU000363"/>
    </source>
</evidence>
<accession>A0A829Y4T6</accession>
<dbReference type="PROSITE" id="PS00061">
    <property type="entry name" value="ADH_SHORT"/>
    <property type="match status" value="1"/>
</dbReference>
<dbReference type="Proteomes" id="UP000445000">
    <property type="component" value="Unassembled WGS sequence"/>
</dbReference>
<dbReference type="PANTHER" id="PTHR42879:SF2">
    <property type="entry name" value="3-OXOACYL-[ACYL-CARRIER-PROTEIN] REDUCTASE FABG"/>
    <property type="match status" value="1"/>
</dbReference>
<dbReference type="InterPro" id="IPR036291">
    <property type="entry name" value="NAD(P)-bd_dom_sf"/>
</dbReference>
<dbReference type="InterPro" id="IPR011294">
    <property type="entry name" value="3-OHbutyrate_DH"/>
</dbReference>
<dbReference type="InterPro" id="IPR050259">
    <property type="entry name" value="SDR"/>
</dbReference>